<evidence type="ECO:0000313" key="4">
    <source>
        <dbReference type="JaponicusDB" id="SJAG_01534"/>
    </source>
</evidence>
<dbReference type="JaponicusDB" id="SJAG_01534">
    <property type="gene designation" value="msn5"/>
</dbReference>
<dbReference type="GO" id="GO:0005634">
    <property type="term" value="C:nucleus"/>
    <property type="evidence" value="ECO:0000318"/>
    <property type="project" value="GO_Central"/>
</dbReference>
<feature type="domain" description="Exportin-1/Importin-beta-like" evidence="1">
    <location>
        <begin position="115"/>
        <end position="280"/>
    </location>
</feature>
<proteinExistence type="predicted"/>
<dbReference type="GeneID" id="7048719"/>
<evidence type="ECO:0000259" key="1">
    <source>
        <dbReference type="Pfam" id="PF08389"/>
    </source>
</evidence>
<dbReference type="PANTHER" id="PTHR11223">
    <property type="entry name" value="EXPORTIN 1/5"/>
    <property type="match status" value="1"/>
</dbReference>
<dbReference type="STRING" id="402676.B6JY75"/>
<evidence type="ECO:0000313" key="5">
    <source>
        <dbReference type="Proteomes" id="UP000001744"/>
    </source>
</evidence>
<protein>
    <submittedName>
        <fullName evidence="3">Karyopherin</fullName>
    </submittedName>
</protein>
<dbReference type="RefSeq" id="XP_002172786.1">
    <property type="nucleotide sequence ID" value="XM_002172750.2"/>
</dbReference>
<dbReference type="GO" id="GO:0006611">
    <property type="term" value="P:protein export from nucleus"/>
    <property type="evidence" value="ECO:0007669"/>
    <property type="project" value="InterPro"/>
</dbReference>
<dbReference type="PANTHER" id="PTHR11223:SF3">
    <property type="entry name" value="EXPORTIN-5"/>
    <property type="match status" value="1"/>
</dbReference>
<dbReference type="InterPro" id="IPR011989">
    <property type="entry name" value="ARM-like"/>
</dbReference>
<dbReference type="Gene3D" id="1.25.10.10">
    <property type="entry name" value="Leucine-rich Repeat Variant"/>
    <property type="match status" value="1"/>
</dbReference>
<dbReference type="Pfam" id="PF19273">
    <property type="entry name" value="Exportin-5"/>
    <property type="match status" value="1"/>
</dbReference>
<dbReference type="GO" id="GO:0006405">
    <property type="term" value="P:RNA export from nucleus"/>
    <property type="evidence" value="ECO:0000318"/>
    <property type="project" value="GO_Central"/>
</dbReference>
<name>B6JY75_SCHJY</name>
<dbReference type="HOGENOM" id="CLU_267475_0_0_1"/>
<dbReference type="OMA" id="IAKRSWG"/>
<keyword evidence="5" id="KW-1185">Reference proteome</keyword>
<accession>B6JY75</accession>
<evidence type="ECO:0000259" key="2">
    <source>
        <dbReference type="Pfam" id="PF19273"/>
    </source>
</evidence>
<evidence type="ECO:0000313" key="3">
    <source>
        <dbReference type="EMBL" id="EEB06493.1"/>
    </source>
</evidence>
<dbReference type="GO" id="GO:0003723">
    <property type="term" value="F:RNA binding"/>
    <property type="evidence" value="ECO:0000318"/>
    <property type="project" value="GO_Central"/>
</dbReference>
<organism evidence="3 5">
    <name type="scientific">Schizosaccharomyces japonicus (strain yFS275 / FY16936)</name>
    <name type="common">Fission yeast</name>
    <dbReference type="NCBI Taxonomy" id="402676"/>
    <lineage>
        <taxon>Eukaryota</taxon>
        <taxon>Fungi</taxon>
        <taxon>Dikarya</taxon>
        <taxon>Ascomycota</taxon>
        <taxon>Taphrinomycotina</taxon>
        <taxon>Schizosaccharomycetes</taxon>
        <taxon>Schizosaccharomycetales</taxon>
        <taxon>Schizosaccharomycetaceae</taxon>
        <taxon>Schizosaccharomyces</taxon>
    </lineage>
</organism>
<dbReference type="SUPFAM" id="SSF48371">
    <property type="entry name" value="ARM repeat"/>
    <property type="match status" value="1"/>
</dbReference>
<dbReference type="GO" id="GO:0005737">
    <property type="term" value="C:cytoplasm"/>
    <property type="evidence" value="ECO:0000318"/>
    <property type="project" value="GO_Central"/>
</dbReference>
<dbReference type="InterPro" id="IPR016024">
    <property type="entry name" value="ARM-type_fold"/>
</dbReference>
<dbReference type="OrthoDB" id="2215036at2759"/>
<dbReference type="AlphaFoldDB" id="B6JY75"/>
<dbReference type="InterPro" id="IPR045065">
    <property type="entry name" value="XPO1/5"/>
</dbReference>
<dbReference type="Proteomes" id="UP000001744">
    <property type="component" value="Unassembled WGS sequence"/>
</dbReference>
<dbReference type="EMBL" id="KE651168">
    <property type="protein sequence ID" value="EEB06493.1"/>
    <property type="molecule type" value="Genomic_DNA"/>
</dbReference>
<dbReference type="InterPro" id="IPR013598">
    <property type="entry name" value="Exportin-1/Importin-b-like"/>
</dbReference>
<dbReference type="eggNOG" id="KOG2020">
    <property type="taxonomic scope" value="Eukaryota"/>
</dbReference>
<sequence length="1233" mass="140019">MDDTVINRVLEALDVVHSSTTAPDVRVSAQQFLDELKASKTSPAVGSALLNTVQEQLASNGLHVDVNSVRHFALSLFEASICQYWPQFSEQEKKFIQVCICDVALRNTDFLTAYYVRTKISTVLIELAKREWFQSWKEDFNEFLLSLWTLGDAPRQLACLVLRGIMEDMYQFEDPIAALRLPILHNALLSVLCSTKVLKEVYPSGLPYSISIPANSEGWLSLWSKAMDRESDILEVLQCFKSCLSWVLTRSICECNVVPRIYNCLLNSSLELKKQAVDCLYVCVTRTLDLDDPMWPFVDEMLSTTSLITLHRLFTQASESITMNSLSSTSSEYTFLKKLTETIVALGQYNYMDVHRRACINSDALDTYVNLVIEIMRHPSMLISAISQHFWVLALRDPIISKNEKFNFVLNDLLQLASERVLRFEDALVEYIAGSKTAQFLEYDVEGTAAVHAFCGNYRRFMFDIIRLSVSLKPMESLGWIYGKFESVVTAEMQQAQNRNAYLERTSPAYLIIDSVFTTIEAAIHGVTRWHDMNENENELYEILMQKLNGWCEILVKINFEDPLLISRLITVLVLCISMIAKNNTNLLGLVLEKVISSVTSSNSFAIRLPKDSQKIQEMRNKCCYELLRLGELMPNPLMSIYDQLESIIGQMGDSSNLSGSEIIILKTFLFVISQSSDTDWSVKQRYFEKLVNPVVTTWLDVHPPVSTFGEFINHVSLPQISDYLAAKFPFKSDLTKYELDSDAASFQSDLENGRKWLWPIKCLGRFCEATVANKHLHPEEFPKHIQLWSTIIPSILPGILLLVEQMHGCYDPSVVATLNEHTRYFLQKSTTERFWLHGVSQVSKSQFLEESYKSDTSANKLVHSFGHFLRRMREYCYFTLSSFMLLGEPFYRTTDMSKLFLKSFFYHAAGFTLHQWTAVVNNILKPYCLYCPPDLRDDCLLPLLPPLLSQLDKTIVTEWRKVAERGTVYDEDNDEDEENLSEEMIGESLLRYLSFATARLISEVLLQISPSRSSSRSASALTTSANKSAVLNRLSDYVLNSVLIAEPLLCILCHMLVIHDTRTVSQAISAFLAIVPSLVSEQAHVVVREFVCQQVFQTVIMAINDPYFESLQSDLLRLSCLILSLSQNLSSTPAQVLNRIPSISSQPDLLPNFLQKFKEATTLKVQKALLSKLLHSGNVFPRNNRTAINAAILDVSTKEVLSRFEKSVTINDDSKSNLLSRDEDIGLSSLFS</sequence>
<dbReference type="VEuPathDB" id="FungiDB:SJAG_01534"/>
<dbReference type="Pfam" id="PF08389">
    <property type="entry name" value="Xpo1"/>
    <property type="match status" value="1"/>
</dbReference>
<dbReference type="InterPro" id="IPR045478">
    <property type="entry name" value="Exportin-5_C"/>
</dbReference>
<gene>
    <name evidence="4" type="primary">msn5</name>
    <name evidence="3" type="ORF">SJAG_01534</name>
</gene>
<reference evidence="3 5" key="1">
    <citation type="journal article" date="2011" name="Science">
        <title>Comparative functional genomics of the fission yeasts.</title>
        <authorList>
            <person name="Rhind N."/>
            <person name="Chen Z."/>
            <person name="Yassour M."/>
            <person name="Thompson D.A."/>
            <person name="Haas B.J."/>
            <person name="Habib N."/>
            <person name="Wapinski I."/>
            <person name="Roy S."/>
            <person name="Lin M.F."/>
            <person name="Heiman D.I."/>
            <person name="Young S.K."/>
            <person name="Furuya K."/>
            <person name="Guo Y."/>
            <person name="Pidoux A."/>
            <person name="Chen H.M."/>
            <person name="Robbertse B."/>
            <person name="Goldberg J.M."/>
            <person name="Aoki K."/>
            <person name="Bayne E.H."/>
            <person name="Berlin A.M."/>
            <person name="Desjardins C.A."/>
            <person name="Dobbs E."/>
            <person name="Dukaj L."/>
            <person name="Fan L."/>
            <person name="FitzGerald M.G."/>
            <person name="French C."/>
            <person name="Gujja S."/>
            <person name="Hansen K."/>
            <person name="Keifenheim D."/>
            <person name="Levin J.Z."/>
            <person name="Mosher R.A."/>
            <person name="Mueller C.A."/>
            <person name="Pfiffner J."/>
            <person name="Priest M."/>
            <person name="Russ C."/>
            <person name="Smialowska A."/>
            <person name="Swoboda P."/>
            <person name="Sykes S.M."/>
            <person name="Vaughn M."/>
            <person name="Vengrova S."/>
            <person name="Yoder R."/>
            <person name="Zeng Q."/>
            <person name="Allshire R."/>
            <person name="Baulcombe D."/>
            <person name="Birren B.W."/>
            <person name="Brown W."/>
            <person name="Ekwall K."/>
            <person name="Kellis M."/>
            <person name="Leatherwood J."/>
            <person name="Levin H."/>
            <person name="Margalit H."/>
            <person name="Martienssen R."/>
            <person name="Nieduszynski C.A."/>
            <person name="Spatafora J.W."/>
            <person name="Friedman N."/>
            <person name="Dalgaard J.Z."/>
            <person name="Baumann P."/>
            <person name="Niki H."/>
            <person name="Regev A."/>
            <person name="Nusbaum C."/>
        </authorList>
    </citation>
    <scope>NUCLEOTIDE SEQUENCE [LARGE SCALE GENOMIC DNA]</scope>
    <source>
        <strain evidence="5">yFS275 / FY16936</strain>
    </source>
</reference>
<dbReference type="GO" id="GO:0005049">
    <property type="term" value="F:nuclear export signal receptor activity"/>
    <property type="evidence" value="ECO:0000318"/>
    <property type="project" value="GO_Central"/>
</dbReference>
<feature type="domain" description="Exportin-5 C-terminal" evidence="2">
    <location>
        <begin position="331"/>
        <end position="1178"/>
    </location>
</feature>